<reference evidence="2" key="1">
    <citation type="journal article" date="2014" name="Int. J. Syst. Evol. Microbiol.">
        <title>Complete genome sequence of Corynebacterium casei LMG S-19264T (=DSM 44701T), isolated from a smear-ripened cheese.</title>
        <authorList>
            <consortium name="US DOE Joint Genome Institute (JGI-PGF)"/>
            <person name="Walter F."/>
            <person name="Albersmeier A."/>
            <person name="Kalinowski J."/>
            <person name="Ruckert C."/>
        </authorList>
    </citation>
    <scope>NUCLEOTIDE SEQUENCE</scope>
    <source>
        <strain evidence="2">CGMCC 4.7299</strain>
    </source>
</reference>
<gene>
    <name evidence="2" type="ORF">GCM10012284_05440</name>
</gene>
<keyword evidence="3" id="KW-1185">Reference proteome</keyword>
<reference evidence="2" key="2">
    <citation type="submission" date="2020-09" db="EMBL/GenBank/DDBJ databases">
        <authorList>
            <person name="Sun Q."/>
            <person name="Zhou Y."/>
        </authorList>
    </citation>
    <scope>NUCLEOTIDE SEQUENCE</scope>
    <source>
        <strain evidence="2">CGMCC 4.7299</strain>
    </source>
</reference>
<dbReference type="InterPro" id="IPR001387">
    <property type="entry name" value="Cro/C1-type_HTH"/>
</dbReference>
<dbReference type="AlphaFoldDB" id="A0A8J3BWH4"/>
<dbReference type="Proteomes" id="UP000656042">
    <property type="component" value="Unassembled WGS sequence"/>
</dbReference>
<dbReference type="InterPro" id="IPR041413">
    <property type="entry name" value="MLTR_LBD"/>
</dbReference>
<dbReference type="PROSITE" id="PS50943">
    <property type="entry name" value="HTH_CROC1"/>
    <property type="match status" value="1"/>
</dbReference>
<sequence length="287" mass="31420">MDTQDDVREFLASRRARITPEQAGLPSFGGTRRVAGLRRAEVAMLAGVSPDYYTRLERGNLAGVSDTVLDAIARALQLDDAERSHLYDLARAANTRPRARRRPAKQQVRPGVQSLLDAMTDAPAFVRNGRLDILAANRLGEALYAPAFGTPHRPVNLARFCFLDTGAEDFYPGWEEAANTTVALLRTEAGRDPYDRALTDLVGELATRSDDFRTRWAAHNVRLHHTGVKHFQHPVVGRLDLAFEAMPLPADPGLTLTAYSAQADTPSHDALRVLASWAASGASAERT</sequence>
<evidence type="ECO:0000259" key="1">
    <source>
        <dbReference type="PROSITE" id="PS50943"/>
    </source>
</evidence>
<dbReference type="Pfam" id="PF13560">
    <property type="entry name" value="HTH_31"/>
    <property type="match status" value="1"/>
</dbReference>
<dbReference type="PANTHER" id="PTHR35010:SF2">
    <property type="entry name" value="BLL4672 PROTEIN"/>
    <property type="match status" value="1"/>
</dbReference>
<dbReference type="InterPro" id="IPR010982">
    <property type="entry name" value="Lambda_DNA-bd_dom_sf"/>
</dbReference>
<dbReference type="Gene3D" id="3.30.450.180">
    <property type="match status" value="1"/>
</dbReference>
<dbReference type="EMBL" id="BMMX01000001">
    <property type="protein sequence ID" value="GGK74389.1"/>
    <property type="molecule type" value="Genomic_DNA"/>
</dbReference>
<dbReference type="SMART" id="SM00530">
    <property type="entry name" value="HTH_XRE"/>
    <property type="match status" value="1"/>
</dbReference>
<evidence type="ECO:0000313" key="2">
    <source>
        <dbReference type="EMBL" id="GGK74389.1"/>
    </source>
</evidence>
<dbReference type="Pfam" id="PF17765">
    <property type="entry name" value="MLTR_LBD"/>
    <property type="match status" value="1"/>
</dbReference>
<dbReference type="CDD" id="cd00093">
    <property type="entry name" value="HTH_XRE"/>
    <property type="match status" value="1"/>
</dbReference>
<name>A0A8J3BWH4_9ACTN</name>
<dbReference type="GO" id="GO:0003677">
    <property type="term" value="F:DNA binding"/>
    <property type="evidence" value="ECO:0007669"/>
    <property type="project" value="InterPro"/>
</dbReference>
<dbReference type="SUPFAM" id="SSF47413">
    <property type="entry name" value="lambda repressor-like DNA-binding domains"/>
    <property type="match status" value="1"/>
</dbReference>
<dbReference type="Gene3D" id="1.10.260.40">
    <property type="entry name" value="lambda repressor-like DNA-binding domains"/>
    <property type="match status" value="1"/>
</dbReference>
<dbReference type="PANTHER" id="PTHR35010">
    <property type="entry name" value="BLL4672 PROTEIN-RELATED"/>
    <property type="match status" value="1"/>
</dbReference>
<evidence type="ECO:0000313" key="3">
    <source>
        <dbReference type="Proteomes" id="UP000656042"/>
    </source>
</evidence>
<protein>
    <submittedName>
        <fullName evidence="2">Transcriptional regulator</fullName>
    </submittedName>
</protein>
<feature type="domain" description="HTH cro/C1-type" evidence="1">
    <location>
        <begin position="32"/>
        <end position="83"/>
    </location>
</feature>
<dbReference type="RefSeq" id="WP_189077381.1">
    <property type="nucleotide sequence ID" value="NZ_BMMX01000001.1"/>
</dbReference>
<accession>A0A8J3BWH4</accession>
<comment type="caution">
    <text evidence="2">The sequence shown here is derived from an EMBL/GenBank/DDBJ whole genome shotgun (WGS) entry which is preliminary data.</text>
</comment>
<organism evidence="2 3">
    <name type="scientific">Mangrovihabitans endophyticus</name>
    <dbReference type="NCBI Taxonomy" id="1751298"/>
    <lineage>
        <taxon>Bacteria</taxon>
        <taxon>Bacillati</taxon>
        <taxon>Actinomycetota</taxon>
        <taxon>Actinomycetes</taxon>
        <taxon>Micromonosporales</taxon>
        <taxon>Micromonosporaceae</taxon>
        <taxon>Mangrovihabitans</taxon>
    </lineage>
</organism>
<proteinExistence type="predicted"/>